<dbReference type="InterPro" id="IPR036055">
    <property type="entry name" value="LDL_receptor-like_sf"/>
</dbReference>
<comment type="caution">
    <text evidence="2">Lacks conserved residue(s) required for the propagation of feature annotation.</text>
</comment>
<dbReference type="SUPFAM" id="SSF49854">
    <property type="entry name" value="Spermadhesin, CUB domain"/>
    <property type="match status" value="2"/>
</dbReference>
<dbReference type="CDD" id="cd00112">
    <property type="entry name" value="LDLa"/>
    <property type="match status" value="1"/>
</dbReference>
<dbReference type="Gene3D" id="2.60.120.290">
    <property type="entry name" value="Spermadhesin, CUB domain"/>
    <property type="match status" value="2"/>
</dbReference>
<dbReference type="PANTHER" id="PTHR47537:SF5">
    <property type="entry name" value="CUB DOMAIN-CONTAINING PROTEIN"/>
    <property type="match status" value="1"/>
</dbReference>
<dbReference type="Pfam" id="PF00431">
    <property type="entry name" value="CUB"/>
    <property type="match status" value="2"/>
</dbReference>
<dbReference type="Proteomes" id="UP000887575">
    <property type="component" value="Unassembled WGS sequence"/>
</dbReference>
<sequence length="450" mass="50751">MGNPVSVFSSSTFFFITWLLFQRFANASLPCTKPIQIYHENPTTGVVYSPNWPDPYPNRVNCVYNLSTTASNVVHLIFSHFDLSPRSQRSHQCLDAYLIIIVVDRQGRQHIGDRICGGDQFERVFETMQSNILLEFVSYTNTVRSGFKIEYQFISEGSIRQPTSLYFDADRTYEAACGGRNEAGTHWGEITSPGFPLSYPKNISCSWLVRVDPSQRIYVRLIHLNISDIKECEFGVLSVANGYRHELNVQRRDDRRLEHSEAKFCGNLKFYEEEGLRSYITTGNRLLIRFKTGARTPLRGDDESKVGFKLIWTAINAIIDETSTGMIQNEPACNEFTCHGGLLCVEHGQGICQPKSQFCIDSSLVCNGVPNCAEGDFSDEFHCHSTEIFVSGGAALFCLLLVIGAVMCCERARRKSAIQKALSSSERSSSNAPKNGRPVWEDRKPRQPQR</sequence>
<dbReference type="GO" id="GO:0005886">
    <property type="term" value="C:plasma membrane"/>
    <property type="evidence" value="ECO:0007669"/>
    <property type="project" value="TreeGrafter"/>
</dbReference>
<protein>
    <recommendedName>
        <fullName evidence="6">CUB domain-containing protein</fullName>
    </recommendedName>
</protein>
<feature type="chain" id="PRO_5042278094" description="CUB domain-containing protein" evidence="5">
    <location>
        <begin position="28"/>
        <end position="450"/>
    </location>
</feature>
<dbReference type="PANTHER" id="PTHR47537">
    <property type="entry name" value="CUBILIN"/>
    <property type="match status" value="1"/>
</dbReference>
<feature type="domain" description="CUB" evidence="6">
    <location>
        <begin position="31"/>
        <end position="154"/>
    </location>
</feature>
<evidence type="ECO:0000256" key="2">
    <source>
        <dbReference type="PROSITE-ProRule" id="PRU00059"/>
    </source>
</evidence>
<proteinExistence type="predicted"/>
<dbReference type="InterPro" id="IPR000859">
    <property type="entry name" value="CUB_dom"/>
</dbReference>
<dbReference type="InterPro" id="IPR002172">
    <property type="entry name" value="LDrepeatLR_classA_rpt"/>
</dbReference>
<dbReference type="InterPro" id="IPR035914">
    <property type="entry name" value="Sperma_CUB_dom_sf"/>
</dbReference>
<evidence type="ECO:0000256" key="4">
    <source>
        <dbReference type="SAM" id="Phobius"/>
    </source>
</evidence>
<evidence type="ECO:0000256" key="1">
    <source>
        <dbReference type="ARBA" id="ARBA00023157"/>
    </source>
</evidence>
<organism evidence="7 8">
    <name type="scientific">Mesorhabditis belari</name>
    <dbReference type="NCBI Taxonomy" id="2138241"/>
    <lineage>
        <taxon>Eukaryota</taxon>
        <taxon>Metazoa</taxon>
        <taxon>Ecdysozoa</taxon>
        <taxon>Nematoda</taxon>
        <taxon>Chromadorea</taxon>
        <taxon>Rhabditida</taxon>
        <taxon>Rhabditina</taxon>
        <taxon>Rhabditomorpha</taxon>
        <taxon>Rhabditoidea</taxon>
        <taxon>Rhabditidae</taxon>
        <taxon>Mesorhabditinae</taxon>
        <taxon>Mesorhabditis</taxon>
    </lineage>
</organism>
<evidence type="ECO:0000256" key="3">
    <source>
        <dbReference type="SAM" id="MobiDB-lite"/>
    </source>
</evidence>
<evidence type="ECO:0000259" key="6">
    <source>
        <dbReference type="PROSITE" id="PS01180"/>
    </source>
</evidence>
<keyword evidence="4" id="KW-1133">Transmembrane helix</keyword>
<feature type="transmembrane region" description="Helical" evidence="4">
    <location>
        <begin position="388"/>
        <end position="409"/>
    </location>
</feature>
<keyword evidence="7" id="KW-1185">Reference proteome</keyword>
<evidence type="ECO:0000313" key="7">
    <source>
        <dbReference type="Proteomes" id="UP000887575"/>
    </source>
</evidence>
<dbReference type="InterPro" id="IPR053207">
    <property type="entry name" value="Non-NMDA_GluR_Accessory"/>
</dbReference>
<keyword evidence="4" id="KW-0812">Transmembrane</keyword>
<feature type="region of interest" description="Disordered" evidence="3">
    <location>
        <begin position="420"/>
        <end position="450"/>
    </location>
</feature>
<feature type="signal peptide" evidence="5">
    <location>
        <begin position="1"/>
        <end position="27"/>
    </location>
</feature>
<evidence type="ECO:0000313" key="8">
    <source>
        <dbReference type="WBParaSite" id="MBELARI_LOCUS20504"/>
    </source>
</evidence>
<dbReference type="PROSITE" id="PS01180">
    <property type="entry name" value="CUB"/>
    <property type="match status" value="2"/>
</dbReference>
<dbReference type="SMART" id="SM00192">
    <property type="entry name" value="LDLa"/>
    <property type="match status" value="1"/>
</dbReference>
<dbReference type="AlphaFoldDB" id="A0AAF3F1V0"/>
<keyword evidence="4" id="KW-0472">Membrane</keyword>
<reference evidence="8" key="1">
    <citation type="submission" date="2024-02" db="UniProtKB">
        <authorList>
            <consortium name="WormBaseParasite"/>
        </authorList>
    </citation>
    <scope>IDENTIFICATION</scope>
</reference>
<dbReference type="SMART" id="SM00042">
    <property type="entry name" value="CUB"/>
    <property type="match status" value="2"/>
</dbReference>
<accession>A0AAF3F1V0</accession>
<evidence type="ECO:0000256" key="5">
    <source>
        <dbReference type="SAM" id="SignalP"/>
    </source>
</evidence>
<feature type="compositionally biased region" description="Basic and acidic residues" evidence="3">
    <location>
        <begin position="439"/>
        <end position="450"/>
    </location>
</feature>
<dbReference type="WBParaSite" id="MBELARI_LOCUS20504">
    <property type="protein sequence ID" value="MBELARI_LOCUS20504"/>
    <property type="gene ID" value="MBELARI_LOCUS20504"/>
</dbReference>
<keyword evidence="5" id="KW-0732">Signal</keyword>
<dbReference type="CDD" id="cd00041">
    <property type="entry name" value="CUB"/>
    <property type="match status" value="2"/>
</dbReference>
<name>A0AAF3F1V0_9BILA</name>
<feature type="domain" description="CUB" evidence="6">
    <location>
        <begin position="177"/>
        <end position="315"/>
    </location>
</feature>
<dbReference type="Gene3D" id="4.10.400.10">
    <property type="entry name" value="Low-density Lipoprotein Receptor"/>
    <property type="match status" value="1"/>
</dbReference>
<keyword evidence="1" id="KW-1015">Disulfide bond</keyword>